<evidence type="ECO:0000313" key="2">
    <source>
        <dbReference type="EMBL" id="ACD56761.1"/>
    </source>
</evidence>
<evidence type="ECO:0000256" key="1">
    <source>
        <dbReference type="SAM" id="MobiDB-lite"/>
    </source>
</evidence>
<organism evidence="2 3">
    <name type="scientific">Xanthomonas oryzae pv. oryzae (strain PXO99A)</name>
    <dbReference type="NCBI Taxonomy" id="360094"/>
    <lineage>
        <taxon>Bacteria</taxon>
        <taxon>Pseudomonadati</taxon>
        <taxon>Pseudomonadota</taxon>
        <taxon>Gammaproteobacteria</taxon>
        <taxon>Lysobacterales</taxon>
        <taxon>Lysobacteraceae</taxon>
        <taxon>Xanthomonas</taxon>
    </lineage>
</organism>
<dbReference type="EMBL" id="CP000967">
    <property type="protein sequence ID" value="ACD56761.1"/>
    <property type="molecule type" value="Genomic_DNA"/>
</dbReference>
<dbReference type="KEGG" id="xop:PXO_03389"/>
<accession>A0A0K0GFC0</accession>
<name>A0A0K0GFC0_XANOP</name>
<feature type="region of interest" description="Disordered" evidence="1">
    <location>
        <begin position="51"/>
        <end position="71"/>
    </location>
</feature>
<gene>
    <name evidence="2" type="ordered locus">PXO_03389</name>
</gene>
<reference evidence="2 3" key="1">
    <citation type="journal article" date="2008" name="BMC Genomics">
        <title>Genome sequence and rapid evolution of the rice pathogen Xanthomonas oryzae pv. oryzae PXO99A.</title>
        <authorList>
            <person name="Salzberg S.L."/>
            <person name="Sommer D.D."/>
            <person name="Schatz M.C."/>
            <person name="Phillippy A.M."/>
            <person name="Rabinowicz P.D."/>
            <person name="Tsuge S."/>
            <person name="Furutani A."/>
            <person name="Ochiai H."/>
            <person name="Delcher A.L."/>
            <person name="Kelley D."/>
            <person name="Madupu R."/>
            <person name="Puiu D."/>
            <person name="Radune D."/>
            <person name="Shumway M."/>
            <person name="Trapnell C."/>
            <person name="Aparna G."/>
            <person name="Jha G."/>
            <person name="Pandey A."/>
            <person name="Patil P.B."/>
            <person name="Ishihara H."/>
            <person name="Meyer D.F."/>
            <person name="Szurek B."/>
            <person name="Verdier V."/>
            <person name="Koebnik R."/>
            <person name="Dow J.M."/>
            <person name="Ryan R.P."/>
            <person name="Hirata H."/>
            <person name="Tsuyumu S."/>
            <person name="Won Lee S."/>
            <person name="Seo Y.S."/>
            <person name="Sriariyanum M."/>
            <person name="Ronald P.C."/>
            <person name="Sonti R.V."/>
            <person name="Van Sluys M.A."/>
            <person name="Leach J.E."/>
            <person name="White F.F."/>
            <person name="Bogdanove A.J."/>
        </authorList>
    </citation>
    <scope>NUCLEOTIDE SEQUENCE [LARGE SCALE GENOMIC DNA]</scope>
    <source>
        <strain evidence="2 3">PXO99A</strain>
    </source>
</reference>
<dbReference type="HOGENOM" id="CLU_2739093_0_0_6"/>
<sequence>MAKRGKHRFAYQLAHERGWTHGGGLVHEMSQRSAQVLFVEADRYDAARRRCDRSRGGSTEGGDSMRCTCTD</sequence>
<evidence type="ECO:0000313" key="3">
    <source>
        <dbReference type="Proteomes" id="UP000001740"/>
    </source>
</evidence>
<dbReference type="Proteomes" id="UP000001740">
    <property type="component" value="Chromosome"/>
</dbReference>
<dbReference type="AlphaFoldDB" id="A0A0K0GFC0"/>
<proteinExistence type="predicted"/>
<protein>
    <submittedName>
        <fullName evidence="2">Uncharacterized protein</fullName>
    </submittedName>
</protein>